<evidence type="ECO:0000256" key="7">
    <source>
        <dbReference type="ARBA" id="ARBA00022729"/>
    </source>
</evidence>
<accession>A0A176VW33</accession>
<evidence type="ECO:0000256" key="11">
    <source>
        <dbReference type="ARBA" id="ARBA00022840"/>
    </source>
</evidence>
<keyword evidence="19" id="KW-1185">Reference proteome</keyword>
<dbReference type="InterPro" id="IPR000719">
    <property type="entry name" value="Prot_kinase_dom"/>
</dbReference>
<dbReference type="Pfam" id="PF07714">
    <property type="entry name" value="PK_Tyr_Ser-Thr"/>
    <property type="match status" value="1"/>
</dbReference>
<evidence type="ECO:0000256" key="6">
    <source>
        <dbReference type="ARBA" id="ARBA00022692"/>
    </source>
</evidence>
<name>A0A176VW33_MARPO</name>
<dbReference type="InterPro" id="IPR013320">
    <property type="entry name" value="ConA-like_dom_sf"/>
</dbReference>
<evidence type="ECO:0000256" key="15">
    <source>
        <dbReference type="ARBA" id="ARBA00048679"/>
    </source>
</evidence>
<dbReference type="InterPro" id="IPR050528">
    <property type="entry name" value="L-type_Lectin-RKs"/>
</dbReference>
<dbReference type="InterPro" id="IPR011009">
    <property type="entry name" value="Kinase-like_dom_sf"/>
</dbReference>
<feature type="binding site" evidence="16">
    <location>
        <position position="555"/>
    </location>
    <ligand>
        <name>ATP</name>
        <dbReference type="ChEBI" id="CHEBI:30616"/>
    </ligand>
</feature>
<dbReference type="GO" id="GO:0030246">
    <property type="term" value="F:carbohydrate binding"/>
    <property type="evidence" value="ECO:0007669"/>
    <property type="project" value="UniProtKB-KW"/>
</dbReference>
<dbReference type="Pfam" id="PF00139">
    <property type="entry name" value="Lectin_legB"/>
    <property type="match status" value="1"/>
</dbReference>
<dbReference type="PANTHER" id="PTHR27007">
    <property type="match status" value="1"/>
</dbReference>
<dbReference type="PROSITE" id="PS50011">
    <property type="entry name" value="PROTEIN_KINASE_DOM"/>
    <property type="match status" value="1"/>
</dbReference>
<evidence type="ECO:0000256" key="4">
    <source>
        <dbReference type="ARBA" id="ARBA00022527"/>
    </source>
</evidence>
<evidence type="ECO:0000256" key="3">
    <source>
        <dbReference type="ARBA" id="ARBA00010217"/>
    </source>
</evidence>
<keyword evidence="11 16" id="KW-0067">ATP-binding</keyword>
<keyword evidence="4" id="KW-0723">Serine/threonine-protein kinase</keyword>
<evidence type="ECO:0000256" key="8">
    <source>
        <dbReference type="ARBA" id="ARBA00022734"/>
    </source>
</evidence>
<dbReference type="CDD" id="cd14066">
    <property type="entry name" value="STKc_IRAK"/>
    <property type="match status" value="1"/>
</dbReference>
<keyword evidence="8" id="KW-0430">Lectin</keyword>
<dbReference type="InterPro" id="IPR001220">
    <property type="entry name" value="Legume_lectin_dom"/>
</dbReference>
<protein>
    <recommendedName>
        <fullName evidence="17">Protein kinase domain-containing protein</fullName>
    </recommendedName>
</protein>
<keyword evidence="9 16" id="KW-0547">Nucleotide-binding</keyword>
<sequence>MNGEECGSVLRTLLFEPRSGSMGHLSGELIIHSCQEDAIELVAAPNTRLQLASDAQRQQQTLQSRIIIAHHTCAFQWNRSSTLCILSAIRSGDGVVASCVIQNTLNLRIPAGDGKEIAGPGASGVQEEREIISRFMEGMEVEVSIPVSESEAVQVGREFDVDPVTMTRIGCSCAFLLVAALVFQDFPSCSCANFTTGTIGLPFRCDGGRELWCSKGASTVAGSGALALLSSCLALRTDPVVLRNQNTSRCDSFRTSFQFIVGSSDGTRRGAGLAFVMLNSSQFRRGHSGKFRPLLGNALHVDFDVRKPEALRDSHVGVSLATSRSRSTADETTSRRPAGMDLSGDRIFAWIDYNSSLQSLEVRIGNSSAKPSRPFLADAVDLVQVFGSNPVVYVGFSAQHGGRVGFYTVTEWRFETFPSPIAQVGNRLLASRKPALAPAPGSRTYTLAVAAGVCASLALIGAIAGCLYFKLGKPKAVLDSKFASSAGRSRVEDSNRFENEQPDFGTSVGSGVRYTYKQLSAATRHFREESKLGEGGFGTVYRGNLPAIGLPVAVKRLGHDSKQGLKEFVAEVSIISGVRHRNIVKLLGWCSERDNFMLVYELMTNGSLDTALFRPRAGAVLPWRLRFSIVRDVAEALHFLHEGRRQQIIHRDVKSSNILLDDDFNAMLGDFGLARMRDRHQAPATSRVAGTYGFIAPEVPTTGKFTDKTDVYAFGAVALEIVTGEPAFSVSSPKPERMLVDAVWQRLEEGNLLACVDRRLQCVFEPKEAEVLLYLGLLCSHPDPEVRPSMRLVLDVMAGTCPLPSVPARKPCSETNSECVEDLQSLLREATLGSRSHSIDY</sequence>
<keyword evidence="5" id="KW-0808">Transferase</keyword>
<feature type="domain" description="Protein kinase" evidence="17">
    <location>
        <begin position="526"/>
        <end position="806"/>
    </location>
</feature>
<dbReference type="PROSITE" id="PS00108">
    <property type="entry name" value="PROTEIN_KINASE_ST"/>
    <property type="match status" value="1"/>
</dbReference>
<keyword evidence="7" id="KW-0732">Signal</keyword>
<evidence type="ECO:0000256" key="1">
    <source>
        <dbReference type="ARBA" id="ARBA00004479"/>
    </source>
</evidence>
<dbReference type="SMART" id="SM00220">
    <property type="entry name" value="S_TKc"/>
    <property type="match status" value="1"/>
</dbReference>
<keyword evidence="13" id="KW-0472">Membrane</keyword>
<gene>
    <name evidence="18" type="ORF">AXG93_4343s1220</name>
</gene>
<dbReference type="FunFam" id="1.10.510.10:FF:000108">
    <property type="entry name" value="L-type lectin-domain containing receptor kinase S.4"/>
    <property type="match status" value="1"/>
</dbReference>
<keyword evidence="10" id="KW-0418">Kinase</keyword>
<evidence type="ECO:0000256" key="14">
    <source>
        <dbReference type="ARBA" id="ARBA00047899"/>
    </source>
</evidence>
<dbReference type="GO" id="GO:0005524">
    <property type="term" value="F:ATP binding"/>
    <property type="evidence" value="ECO:0007669"/>
    <property type="project" value="UniProtKB-UniRule"/>
</dbReference>
<dbReference type="GO" id="GO:0016020">
    <property type="term" value="C:membrane"/>
    <property type="evidence" value="ECO:0007669"/>
    <property type="project" value="UniProtKB-SubCell"/>
</dbReference>
<evidence type="ECO:0000256" key="12">
    <source>
        <dbReference type="ARBA" id="ARBA00022989"/>
    </source>
</evidence>
<dbReference type="SUPFAM" id="SSF56112">
    <property type="entry name" value="Protein kinase-like (PK-like)"/>
    <property type="match status" value="1"/>
</dbReference>
<keyword evidence="6" id="KW-0812">Transmembrane</keyword>
<dbReference type="SUPFAM" id="SSF49899">
    <property type="entry name" value="Concanavalin A-like lectins/glucanases"/>
    <property type="match status" value="1"/>
</dbReference>
<dbReference type="Gene3D" id="2.60.120.200">
    <property type="match status" value="1"/>
</dbReference>
<evidence type="ECO:0000256" key="16">
    <source>
        <dbReference type="PROSITE-ProRule" id="PRU10141"/>
    </source>
</evidence>
<comment type="similarity">
    <text evidence="2">In the N-terminal section; belongs to the leguminous lectin family.</text>
</comment>
<dbReference type="FunFam" id="3.30.200.20:FF:000162">
    <property type="entry name" value="Adenine nucleotide alpha hydrolase-like domain kinase"/>
    <property type="match status" value="1"/>
</dbReference>
<reference evidence="18" key="1">
    <citation type="submission" date="2016-03" db="EMBL/GenBank/DDBJ databases">
        <title>Mechanisms controlling the formation of the plant cell surface in tip-growing cells are functionally conserved among land plants.</title>
        <authorList>
            <person name="Honkanen S."/>
            <person name="Jones V.A."/>
            <person name="Morieri G."/>
            <person name="Champion C."/>
            <person name="Hetherington A.J."/>
            <person name="Kelly S."/>
            <person name="Saint-Marcoux D."/>
            <person name="Proust H."/>
            <person name="Prescott H."/>
            <person name="Dolan L."/>
        </authorList>
    </citation>
    <scope>NUCLEOTIDE SEQUENCE [LARGE SCALE GENOMIC DNA]</scope>
    <source>
        <tissue evidence="18">Whole gametophyte</tissue>
    </source>
</reference>
<keyword evidence="12" id="KW-1133">Transmembrane helix</keyword>
<comment type="caution">
    <text evidence="18">The sequence shown here is derived from an EMBL/GenBank/DDBJ whole genome shotgun (WGS) entry which is preliminary data.</text>
</comment>
<evidence type="ECO:0000256" key="5">
    <source>
        <dbReference type="ARBA" id="ARBA00022679"/>
    </source>
</evidence>
<dbReference type="Proteomes" id="UP000077202">
    <property type="component" value="Unassembled WGS sequence"/>
</dbReference>
<dbReference type="AlphaFoldDB" id="A0A176VW33"/>
<comment type="subcellular location">
    <subcellularLocation>
        <location evidence="1">Membrane</location>
        <topology evidence="1">Single-pass type I membrane protein</topology>
    </subcellularLocation>
</comment>
<evidence type="ECO:0000313" key="19">
    <source>
        <dbReference type="Proteomes" id="UP000077202"/>
    </source>
</evidence>
<comment type="similarity">
    <text evidence="3">In the C-terminal section; belongs to the protein kinase superfamily. Ser/Thr protein kinase family.</text>
</comment>
<dbReference type="InterPro" id="IPR001245">
    <property type="entry name" value="Ser-Thr/Tyr_kinase_cat_dom"/>
</dbReference>
<comment type="catalytic activity">
    <reaction evidence="15">
        <text>L-seryl-[protein] + ATP = O-phospho-L-seryl-[protein] + ADP + H(+)</text>
        <dbReference type="Rhea" id="RHEA:17989"/>
        <dbReference type="Rhea" id="RHEA-COMP:9863"/>
        <dbReference type="Rhea" id="RHEA-COMP:11604"/>
        <dbReference type="ChEBI" id="CHEBI:15378"/>
        <dbReference type="ChEBI" id="CHEBI:29999"/>
        <dbReference type="ChEBI" id="CHEBI:30616"/>
        <dbReference type="ChEBI" id="CHEBI:83421"/>
        <dbReference type="ChEBI" id="CHEBI:456216"/>
        <dbReference type="EC" id="2.7.11.1"/>
    </reaction>
</comment>
<dbReference type="Gene3D" id="3.30.200.20">
    <property type="entry name" value="Phosphorylase Kinase, domain 1"/>
    <property type="match status" value="1"/>
</dbReference>
<evidence type="ECO:0000256" key="2">
    <source>
        <dbReference type="ARBA" id="ARBA00008536"/>
    </source>
</evidence>
<dbReference type="InterPro" id="IPR008271">
    <property type="entry name" value="Ser/Thr_kinase_AS"/>
</dbReference>
<comment type="catalytic activity">
    <reaction evidence="14">
        <text>L-threonyl-[protein] + ATP = O-phospho-L-threonyl-[protein] + ADP + H(+)</text>
        <dbReference type="Rhea" id="RHEA:46608"/>
        <dbReference type="Rhea" id="RHEA-COMP:11060"/>
        <dbReference type="Rhea" id="RHEA-COMP:11605"/>
        <dbReference type="ChEBI" id="CHEBI:15378"/>
        <dbReference type="ChEBI" id="CHEBI:30013"/>
        <dbReference type="ChEBI" id="CHEBI:30616"/>
        <dbReference type="ChEBI" id="CHEBI:61977"/>
        <dbReference type="ChEBI" id="CHEBI:456216"/>
        <dbReference type="EC" id="2.7.11.1"/>
    </reaction>
</comment>
<dbReference type="InterPro" id="IPR017441">
    <property type="entry name" value="Protein_kinase_ATP_BS"/>
</dbReference>
<evidence type="ECO:0000259" key="17">
    <source>
        <dbReference type="PROSITE" id="PS50011"/>
    </source>
</evidence>
<evidence type="ECO:0000313" key="18">
    <source>
        <dbReference type="EMBL" id="OAE24355.1"/>
    </source>
</evidence>
<evidence type="ECO:0000256" key="13">
    <source>
        <dbReference type="ARBA" id="ARBA00023136"/>
    </source>
</evidence>
<dbReference type="Gene3D" id="1.10.510.10">
    <property type="entry name" value="Transferase(Phosphotransferase) domain 1"/>
    <property type="match status" value="1"/>
</dbReference>
<evidence type="ECO:0000256" key="10">
    <source>
        <dbReference type="ARBA" id="ARBA00022777"/>
    </source>
</evidence>
<dbReference type="EMBL" id="LVLJ01002613">
    <property type="protein sequence ID" value="OAE24355.1"/>
    <property type="molecule type" value="Genomic_DNA"/>
</dbReference>
<dbReference type="PROSITE" id="PS00107">
    <property type="entry name" value="PROTEIN_KINASE_ATP"/>
    <property type="match status" value="1"/>
</dbReference>
<proteinExistence type="inferred from homology"/>
<organism evidence="18 19">
    <name type="scientific">Marchantia polymorpha subsp. ruderalis</name>
    <dbReference type="NCBI Taxonomy" id="1480154"/>
    <lineage>
        <taxon>Eukaryota</taxon>
        <taxon>Viridiplantae</taxon>
        <taxon>Streptophyta</taxon>
        <taxon>Embryophyta</taxon>
        <taxon>Marchantiophyta</taxon>
        <taxon>Marchantiopsida</taxon>
        <taxon>Marchantiidae</taxon>
        <taxon>Marchantiales</taxon>
        <taxon>Marchantiaceae</taxon>
        <taxon>Marchantia</taxon>
    </lineage>
</organism>
<dbReference type="GO" id="GO:0004674">
    <property type="term" value="F:protein serine/threonine kinase activity"/>
    <property type="evidence" value="ECO:0007669"/>
    <property type="project" value="UniProtKB-KW"/>
</dbReference>
<evidence type="ECO:0000256" key="9">
    <source>
        <dbReference type="ARBA" id="ARBA00022741"/>
    </source>
</evidence>